<evidence type="ECO:0000313" key="1">
    <source>
        <dbReference type="EMBL" id="KNC72784.1"/>
    </source>
</evidence>
<reference evidence="1 2" key="1">
    <citation type="submission" date="2011-02" db="EMBL/GenBank/DDBJ databases">
        <title>The Genome Sequence of Sphaeroforma arctica JP610.</title>
        <authorList>
            <consortium name="The Broad Institute Genome Sequencing Platform"/>
            <person name="Russ C."/>
            <person name="Cuomo C."/>
            <person name="Young S.K."/>
            <person name="Zeng Q."/>
            <person name="Gargeya S."/>
            <person name="Alvarado L."/>
            <person name="Berlin A."/>
            <person name="Chapman S.B."/>
            <person name="Chen Z."/>
            <person name="Freedman E."/>
            <person name="Gellesch M."/>
            <person name="Goldberg J."/>
            <person name="Griggs A."/>
            <person name="Gujja S."/>
            <person name="Heilman E."/>
            <person name="Heiman D."/>
            <person name="Howarth C."/>
            <person name="Mehta T."/>
            <person name="Neiman D."/>
            <person name="Pearson M."/>
            <person name="Roberts A."/>
            <person name="Saif S."/>
            <person name="Shea T."/>
            <person name="Shenoy N."/>
            <person name="Sisk P."/>
            <person name="Stolte C."/>
            <person name="Sykes S."/>
            <person name="White J."/>
            <person name="Yandava C."/>
            <person name="Burger G."/>
            <person name="Gray M.W."/>
            <person name="Holland P.W.H."/>
            <person name="King N."/>
            <person name="Lang F.B.F."/>
            <person name="Roger A.J."/>
            <person name="Ruiz-Trillo I."/>
            <person name="Haas B."/>
            <person name="Nusbaum C."/>
            <person name="Birren B."/>
        </authorList>
    </citation>
    <scope>NUCLEOTIDE SEQUENCE [LARGE SCALE GENOMIC DNA]</scope>
    <source>
        <strain evidence="1 2">JP610</strain>
    </source>
</reference>
<feature type="non-terminal residue" evidence="1">
    <location>
        <position position="1"/>
    </location>
</feature>
<keyword evidence="2" id="KW-1185">Reference proteome</keyword>
<dbReference type="RefSeq" id="XP_014146686.1">
    <property type="nucleotide sequence ID" value="XM_014291211.1"/>
</dbReference>
<sequence>VRKEHQEEINTLLTHLNKEKLKRKDAVAVAETLISENRSLRETHQLEMLRITQTYEEKFQTEMDERVAKQMKYLIENQKTAHHELECLLNRERRENSRQAEAISKLQSSKVNDVAVAISNTQNDMEKDAQKHIDEIKRVCTMEGVFYLEIAYGVCLNICIYCVHA</sequence>
<gene>
    <name evidence="1" type="ORF">SARC_14656</name>
</gene>
<organism evidence="1 2">
    <name type="scientific">Sphaeroforma arctica JP610</name>
    <dbReference type="NCBI Taxonomy" id="667725"/>
    <lineage>
        <taxon>Eukaryota</taxon>
        <taxon>Ichthyosporea</taxon>
        <taxon>Ichthyophonida</taxon>
        <taxon>Sphaeroforma</taxon>
    </lineage>
</organism>
<proteinExistence type="predicted"/>
<dbReference type="EMBL" id="KQ246510">
    <property type="protein sequence ID" value="KNC72784.1"/>
    <property type="molecule type" value="Genomic_DNA"/>
</dbReference>
<protein>
    <submittedName>
        <fullName evidence="1">Uncharacterized protein</fullName>
    </submittedName>
</protein>
<dbReference type="AlphaFoldDB" id="A0A0L0F7W8"/>
<name>A0A0L0F7W8_9EUKA</name>
<dbReference type="GeneID" id="25915160"/>
<dbReference type="Proteomes" id="UP000054560">
    <property type="component" value="Unassembled WGS sequence"/>
</dbReference>
<accession>A0A0L0F7W8</accession>
<evidence type="ECO:0000313" key="2">
    <source>
        <dbReference type="Proteomes" id="UP000054560"/>
    </source>
</evidence>